<dbReference type="Proteomes" id="UP001301769">
    <property type="component" value="Unassembled WGS sequence"/>
</dbReference>
<proteinExistence type="predicted"/>
<comment type="caution">
    <text evidence="1">The sequence shown here is derived from an EMBL/GenBank/DDBJ whole genome shotgun (WGS) entry which is preliminary data.</text>
</comment>
<dbReference type="EMBL" id="MU858545">
    <property type="protein sequence ID" value="KAK4206029.1"/>
    <property type="molecule type" value="Genomic_DNA"/>
</dbReference>
<keyword evidence="2" id="KW-1185">Reference proteome</keyword>
<reference evidence="1" key="1">
    <citation type="journal article" date="2023" name="Mol. Phylogenet. Evol.">
        <title>Genome-scale phylogeny and comparative genomics of the fungal order Sordariales.</title>
        <authorList>
            <person name="Hensen N."/>
            <person name="Bonometti L."/>
            <person name="Westerberg I."/>
            <person name="Brannstrom I.O."/>
            <person name="Guillou S."/>
            <person name="Cros-Aarteil S."/>
            <person name="Calhoun S."/>
            <person name="Haridas S."/>
            <person name="Kuo A."/>
            <person name="Mondo S."/>
            <person name="Pangilinan J."/>
            <person name="Riley R."/>
            <person name="LaButti K."/>
            <person name="Andreopoulos B."/>
            <person name="Lipzen A."/>
            <person name="Chen C."/>
            <person name="Yan M."/>
            <person name="Daum C."/>
            <person name="Ng V."/>
            <person name="Clum A."/>
            <person name="Steindorff A."/>
            <person name="Ohm R.A."/>
            <person name="Martin F."/>
            <person name="Silar P."/>
            <person name="Natvig D.O."/>
            <person name="Lalanne C."/>
            <person name="Gautier V."/>
            <person name="Ament-Velasquez S.L."/>
            <person name="Kruys A."/>
            <person name="Hutchinson M.I."/>
            <person name="Powell A.J."/>
            <person name="Barry K."/>
            <person name="Miller A.N."/>
            <person name="Grigoriev I.V."/>
            <person name="Debuchy R."/>
            <person name="Gladieux P."/>
            <person name="Hiltunen Thoren M."/>
            <person name="Johannesson H."/>
        </authorList>
    </citation>
    <scope>NUCLEOTIDE SEQUENCE</scope>
    <source>
        <strain evidence="1">PSN293</strain>
    </source>
</reference>
<reference evidence="1" key="2">
    <citation type="submission" date="2023-05" db="EMBL/GenBank/DDBJ databases">
        <authorList>
            <consortium name="Lawrence Berkeley National Laboratory"/>
            <person name="Steindorff A."/>
            <person name="Hensen N."/>
            <person name="Bonometti L."/>
            <person name="Westerberg I."/>
            <person name="Brannstrom I.O."/>
            <person name="Guillou S."/>
            <person name="Cros-Aarteil S."/>
            <person name="Calhoun S."/>
            <person name="Haridas S."/>
            <person name="Kuo A."/>
            <person name="Mondo S."/>
            <person name="Pangilinan J."/>
            <person name="Riley R."/>
            <person name="Labutti K."/>
            <person name="Andreopoulos B."/>
            <person name="Lipzen A."/>
            <person name="Chen C."/>
            <person name="Yanf M."/>
            <person name="Daum C."/>
            <person name="Ng V."/>
            <person name="Clum A."/>
            <person name="Ohm R."/>
            <person name="Martin F."/>
            <person name="Silar P."/>
            <person name="Natvig D."/>
            <person name="Lalanne C."/>
            <person name="Gautier V."/>
            <person name="Ament-Velasquez S.L."/>
            <person name="Kruys A."/>
            <person name="Hutchinson M.I."/>
            <person name="Powell A.J."/>
            <person name="Barry K."/>
            <person name="Miller A.N."/>
            <person name="Grigoriev I.V."/>
            <person name="Debuchy R."/>
            <person name="Gladieux P."/>
            <person name="Thoren M.H."/>
            <person name="Johannesson H."/>
        </authorList>
    </citation>
    <scope>NUCLEOTIDE SEQUENCE</scope>
    <source>
        <strain evidence="1">PSN293</strain>
    </source>
</reference>
<evidence type="ECO:0000313" key="1">
    <source>
        <dbReference type="EMBL" id="KAK4206029.1"/>
    </source>
</evidence>
<accession>A0AAN6XSE5</accession>
<organism evidence="1 2">
    <name type="scientific">Rhypophila decipiens</name>
    <dbReference type="NCBI Taxonomy" id="261697"/>
    <lineage>
        <taxon>Eukaryota</taxon>
        <taxon>Fungi</taxon>
        <taxon>Dikarya</taxon>
        <taxon>Ascomycota</taxon>
        <taxon>Pezizomycotina</taxon>
        <taxon>Sordariomycetes</taxon>
        <taxon>Sordariomycetidae</taxon>
        <taxon>Sordariales</taxon>
        <taxon>Naviculisporaceae</taxon>
        <taxon>Rhypophila</taxon>
    </lineage>
</organism>
<name>A0AAN6XSE5_9PEZI</name>
<evidence type="ECO:0000313" key="2">
    <source>
        <dbReference type="Proteomes" id="UP001301769"/>
    </source>
</evidence>
<gene>
    <name evidence="1" type="ORF">QBC37DRAFT_435521</name>
</gene>
<sequence>MVFQQGHIREHFGCQMEIEITQEKVVGYALELFNVKVEDIHGVRSVRYPGGGKIEPDPSIKLRGCRRDMGHIFSCILLLVYRSPFSLRLQPRIRPRTPV</sequence>
<protein>
    <submittedName>
        <fullName evidence="1">Uncharacterized protein</fullName>
    </submittedName>
</protein>
<dbReference type="AlphaFoldDB" id="A0AAN6XSE5"/>